<dbReference type="PROSITE" id="PS51257">
    <property type="entry name" value="PROKAR_LIPOPROTEIN"/>
    <property type="match status" value="1"/>
</dbReference>
<dbReference type="Proteomes" id="UP000708208">
    <property type="component" value="Unassembled WGS sequence"/>
</dbReference>
<dbReference type="OrthoDB" id="8181631at2759"/>
<name>A0A8J2JN40_9HEXA</name>
<keyword evidence="1" id="KW-1133">Transmembrane helix</keyword>
<proteinExistence type="predicted"/>
<evidence type="ECO:0000313" key="2">
    <source>
        <dbReference type="EMBL" id="CAG7717584.1"/>
    </source>
</evidence>
<evidence type="ECO:0000313" key="3">
    <source>
        <dbReference type="Proteomes" id="UP000708208"/>
    </source>
</evidence>
<sequence>MIAVKANWTGKFPPNTGVGLCSCQAGESLATELSYVCAATPRWNYSNPIKEEQDTTSRAFRTHAPLSITVVELPSHLKYQQHLIWANYFSLTGKVINSSAIITPSNGPGPTNIHQNYKRKSFPRRTLRKMIWKFSSGGFVAIVTVAVWFSFGNPCEAFHSSVDLSNYDYNQLNAIVRDALRYLEKVKSQPRYDKLTGQVNSRSQRSDLVGDMAHALRLYQLQELDRMYGSKARPRFGKRAEVTLENVPTYGFEGNFNGVRDSQEKIGGSGEVSTVATTVDDSAELFRNPELFGTK</sequence>
<keyword evidence="1" id="KW-0812">Transmembrane</keyword>
<dbReference type="EMBL" id="CAJVCH010047101">
    <property type="protein sequence ID" value="CAG7717584.1"/>
    <property type="molecule type" value="Genomic_DNA"/>
</dbReference>
<organism evidence="2 3">
    <name type="scientific">Allacma fusca</name>
    <dbReference type="NCBI Taxonomy" id="39272"/>
    <lineage>
        <taxon>Eukaryota</taxon>
        <taxon>Metazoa</taxon>
        <taxon>Ecdysozoa</taxon>
        <taxon>Arthropoda</taxon>
        <taxon>Hexapoda</taxon>
        <taxon>Collembola</taxon>
        <taxon>Symphypleona</taxon>
        <taxon>Sminthuridae</taxon>
        <taxon>Allacma</taxon>
    </lineage>
</organism>
<feature type="transmembrane region" description="Helical" evidence="1">
    <location>
        <begin position="130"/>
        <end position="151"/>
    </location>
</feature>
<keyword evidence="1" id="KW-0472">Membrane</keyword>
<evidence type="ECO:0000256" key="1">
    <source>
        <dbReference type="SAM" id="Phobius"/>
    </source>
</evidence>
<comment type="caution">
    <text evidence="2">The sequence shown here is derived from an EMBL/GenBank/DDBJ whole genome shotgun (WGS) entry which is preliminary data.</text>
</comment>
<gene>
    <name evidence="2" type="ORF">AFUS01_LOCUS7039</name>
</gene>
<reference evidence="2" key="1">
    <citation type="submission" date="2021-06" db="EMBL/GenBank/DDBJ databases">
        <authorList>
            <person name="Hodson N. C."/>
            <person name="Mongue J. A."/>
            <person name="Jaron S. K."/>
        </authorList>
    </citation>
    <scope>NUCLEOTIDE SEQUENCE</scope>
</reference>
<keyword evidence="3" id="KW-1185">Reference proteome</keyword>
<protein>
    <submittedName>
        <fullName evidence="2">Uncharacterized protein</fullName>
    </submittedName>
</protein>
<accession>A0A8J2JN40</accession>
<dbReference type="AlphaFoldDB" id="A0A8J2JN40"/>